<feature type="region of interest" description="Disordered" evidence="1">
    <location>
        <begin position="175"/>
        <end position="270"/>
    </location>
</feature>
<proteinExistence type="predicted"/>
<dbReference type="Proteomes" id="UP000031599">
    <property type="component" value="Unassembled WGS sequence"/>
</dbReference>
<dbReference type="AlphaFoldDB" id="A0A0C2DH95"/>
<organism evidence="2 3">
    <name type="scientific">Enhygromyxa salina</name>
    <dbReference type="NCBI Taxonomy" id="215803"/>
    <lineage>
        <taxon>Bacteria</taxon>
        <taxon>Pseudomonadati</taxon>
        <taxon>Myxococcota</taxon>
        <taxon>Polyangia</taxon>
        <taxon>Nannocystales</taxon>
        <taxon>Nannocystaceae</taxon>
        <taxon>Enhygromyxa</taxon>
    </lineage>
</organism>
<evidence type="ECO:0000313" key="3">
    <source>
        <dbReference type="Proteomes" id="UP000031599"/>
    </source>
</evidence>
<dbReference type="EMBL" id="JMCC02000006">
    <property type="protein sequence ID" value="KIG19057.1"/>
    <property type="molecule type" value="Genomic_DNA"/>
</dbReference>
<feature type="compositionally biased region" description="Polar residues" evidence="1">
    <location>
        <begin position="197"/>
        <end position="208"/>
    </location>
</feature>
<comment type="caution">
    <text evidence="2">The sequence shown here is derived from an EMBL/GenBank/DDBJ whole genome shotgun (WGS) entry which is preliminary data.</text>
</comment>
<feature type="region of interest" description="Disordered" evidence="1">
    <location>
        <begin position="287"/>
        <end position="317"/>
    </location>
</feature>
<protein>
    <submittedName>
        <fullName evidence="2">Uncharacterized protein</fullName>
    </submittedName>
</protein>
<evidence type="ECO:0000313" key="2">
    <source>
        <dbReference type="EMBL" id="KIG19057.1"/>
    </source>
</evidence>
<feature type="compositionally biased region" description="Basic residues" evidence="1">
    <location>
        <begin position="218"/>
        <end position="233"/>
    </location>
</feature>
<evidence type="ECO:0000256" key="1">
    <source>
        <dbReference type="SAM" id="MobiDB-lite"/>
    </source>
</evidence>
<feature type="compositionally biased region" description="Polar residues" evidence="1">
    <location>
        <begin position="287"/>
        <end position="301"/>
    </location>
</feature>
<accession>A0A0C2DH95</accession>
<gene>
    <name evidence="2" type="ORF">DB30_05961</name>
</gene>
<reference evidence="2 3" key="1">
    <citation type="submission" date="2014-12" db="EMBL/GenBank/DDBJ databases">
        <title>Genome assembly of Enhygromyxa salina DSM 15201.</title>
        <authorList>
            <person name="Sharma G."/>
            <person name="Subramanian S."/>
        </authorList>
    </citation>
    <scope>NUCLEOTIDE SEQUENCE [LARGE SCALE GENOMIC DNA]</scope>
    <source>
        <strain evidence="2 3">DSM 15201</strain>
    </source>
</reference>
<name>A0A0C2DH95_9BACT</name>
<sequence length="342" mass="37037">MVRQSHHPLVSEVLARLAPQTVEHVDLCMDIASVSGCGVRRADRAARTTREGPSGHGGLKTRICVVMDRYPRGRAVASVAHSQRPLIVPGETLTGLLCAFRRSRRRLRARDRAVLGQPLLHSSGPRPRLLASTGFAGVPRASPAHAWLRWRAGCHRRLLGRRDATPLGCSRATAPGSTLCSGSAVAAPARPLERPPQASSATTATSIVGPQDAPRSRERSRRLVRRKAHRRPVRVAPGTIRGRCECTTEATARPRRQRSMTTQISALSPPCPERPSRVFCARCPISTSTPADPKTSTTTRAASVAHSKRPPRGQGDPCLFGCAPLRVRKLDSDTPNLRCQGR</sequence>